<proteinExistence type="predicted"/>
<dbReference type="EMBL" id="BK015579">
    <property type="protein sequence ID" value="DAE14311.1"/>
    <property type="molecule type" value="Genomic_DNA"/>
</dbReference>
<reference evidence="1" key="1">
    <citation type="journal article" date="2021" name="Proc. Natl. Acad. Sci. U.S.A.">
        <title>A Catalog of Tens of Thousands of Viruses from Human Metagenomes Reveals Hidden Associations with Chronic Diseases.</title>
        <authorList>
            <person name="Tisza M.J."/>
            <person name="Buck C.B."/>
        </authorList>
    </citation>
    <scope>NUCLEOTIDE SEQUENCE</scope>
    <source>
        <strain evidence="1">CtSBU9</strain>
    </source>
</reference>
<sequence length="194" mass="20801">MAKYGAKYLQWAPFAAENPDALETAFPKYGTPMNLGALVKVTDAPTFNEAKTYGDNALKEHVNEFKECGVAVEVTELSNTVASAVLGATINAEAEDDLEYATEDNAPYGGLAFYINKLVDGVKFYHGIYYPKLKAAMQGTEYATKGDNITLTGGALNFTAAAPACGKWKVDSDDFKTEAEAKDWVDGKIKAAGT</sequence>
<accession>A0A8S5Q4P2</accession>
<protein>
    <submittedName>
        <fullName evidence="1">Tail tube protein</fullName>
    </submittedName>
</protein>
<evidence type="ECO:0000313" key="1">
    <source>
        <dbReference type="EMBL" id="DAE14311.1"/>
    </source>
</evidence>
<organism evidence="1">
    <name type="scientific">Myoviridae sp. ctSBU9</name>
    <dbReference type="NCBI Taxonomy" id="2825107"/>
    <lineage>
        <taxon>Viruses</taxon>
        <taxon>Duplodnaviria</taxon>
        <taxon>Heunggongvirae</taxon>
        <taxon>Uroviricota</taxon>
        <taxon>Caudoviricetes</taxon>
    </lineage>
</organism>
<name>A0A8S5Q4P2_9CAUD</name>